<sequence>MELAEGIMMTYAFVVHWVDVSRGVFYSEGMPDLQSCMTYLNNFAYDPNQVKLECIQIYPEQ</sequence>
<protein>
    <submittedName>
        <fullName evidence="1">Uncharacterized protein</fullName>
    </submittedName>
</protein>
<proteinExistence type="predicted"/>
<organism evidence="1">
    <name type="scientific">marine metagenome</name>
    <dbReference type="NCBI Taxonomy" id="408172"/>
    <lineage>
        <taxon>unclassified sequences</taxon>
        <taxon>metagenomes</taxon>
        <taxon>ecological metagenomes</taxon>
    </lineage>
</organism>
<reference evidence="1" key="1">
    <citation type="submission" date="2018-05" db="EMBL/GenBank/DDBJ databases">
        <authorList>
            <person name="Lanie J.A."/>
            <person name="Ng W.-L."/>
            <person name="Kazmierczak K.M."/>
            <person name="Andrzejewski T.M."/>
            <person name="Davidsen T.M."/>
            <person name="Wayne K.J."/>
            <person name="Tettelin H."/>
            <person name="Glass J.I."/>
            <person name="Rusch D."/>
            <person name="Podicherti R."/>
            <person name="Tsui H.-C.T."/>
            <person name="Winkler M.E."/>
        </authorList>
    </citation>
    <scope>NUCLEOTIDE SEQUENCE</scope>
</reference>
<dbReference type="AlphaFoldDB" id="A0A382GPH5"/>
<dbReference type="EMBL" id="UINC01056539">
    <property type="protein sequence ID" value="SVB76695.1"/>
    <property type="molecule type" value="Genomic_DNA"/>
</dbReference>
<evidence type="ECO:0000313" key="1">
    <source>
        <dbReference type="EMBL" id="SVB76695.1"/>
    </source>
</evidence>
<name>A0A382GPH5_9ZZZZ</name>
<accession>A0A382GPH5</accession>
<gene>
    <name evidence="1" type="ORF">METZ01_LOCUS229549</name>
</gene>